<dbReference type="Proteomes" id="UP000239089">
    <property type="component" value="Unassembled WGS sequence"/>
</dbReference>
<organism evidence="1 2">
    <name type="scientific">Rhodoblastus sphagnicola</name>
    <dbReference type="NCBI Taxonomy" id="333368"/>
    <lineage>
        <taxon>Bacteria</taxon>
        <taxon>Pseudomonadati</taxon>
        <taxon>Pseudomonadota</taxon>
        <taxon>Alphaproteobacteria</taxon>
        <taxon>Hyphomicrobiales</taxon>
        <taxon>Rhodoblastaceae</taxon>
        <taxon>Rhodoblastus</taxon>
    </lineage>
</organism>
<accession>A0A2S6NFL0</accession>
<dbReference type="RefSeq" id="WP_104506209.1">
    <property type="nucleotide sequence ID" value="NZ_JACIGC010000012.1"/>
</dbReference>
<evidence type="ECO:0000313" key="1">
    <source>
        <dbReference type="EMBL" id="PPQ33387.1"/>
    </source>
</evidence>
<reference evidence="1 2" key="1">
    <citation type="journal article" date="2018" name="Arch. Microbiol.">
        <title>New insights into the metabolic potential of the phototrophic purple bacterium Rhodopila globiformis DSM 161(T) from its draft genome sequence and evidence for a vanadium-dependent nitrogenase.</title>
        <authorList>
            <person name="Imhoff J.F."/>
            <person name="Rahn T."/>
            <person name="Kunzel S."/>
            <person name="Neulinger S.C."/>
        </authorList>
    </citation>
    <scope>NUCLEOTIDE SEQUENCE [LARGE SCALE GENOMIC DNA]</scope>
    <source>
        <strain evidence="1 2">DSM 16996</strain>
    </source>
</reference>
<protein>
    <submittedName>
        <fullName evidence="1">Uncharacterized protein</fullName>
    </submittedName>
</protein>
<comment type="caution">
    <text evidence="1">The sequence shown here is derived from an EMBL/GenBank/DDBJ whole genome shotgun (WGS) entry which is preliminary data.</text>
</comment>
<keyword evidence="2" id="KW-1185">Reference proteome</keyword>
<gene>
    <name evidence="1" type="ORF">CCR94_01960</name>
</gene>
<sequence>MRDTPEARAARQATYEALDFLHRYAESAMIHLEVADDAGVVWDMMKVREFGRKAFAAFGPINAAIVEQGRPARLEAAE</sequence>
<name>A0A2S6NFL0_9HYPH</name>
<dbReference type="AlphaFoldDB" id="A0A2S6NFL0"/>
<dbReference type="EMBL" id="NHSJ01000022">
    <property type="protein sequence ID" value="PPQ33387.1"/>
    <property type="molecule type" value="Genomic_DNA"/>
</dbReference>
<evidence type="ECO:0000313" key="2">
    <source>
        <dbReference type="Proteomes" id="UP000239089"/>
    </source>
</evidence>
<proteinExistence type="predicted"/>